<sequence>MSASAYSVFEYIYRDAGNFKAWGELLLEGRLTTEEVARLTARLEQGELFIAEQIGVPTLYQELWRQCQCEPSDELDQVWHEFSELRVATQEDRARLKLWGSAVRLLAQLEQLGAWDVTRSQIANA</sequence>
<accession>A0ABV2CT39</accession>
<proteinExistence type="predicted"/>
<comment type="caution">
    <text evidence="1">The sequence shown here is derived from an EMBL/GenBank/DDBJ whole genome shotgun (WGS) entry which is preliminary data.</text>
</comment>
<keyword evidence="2" id="KW-1185">Reference proteome</keyword>
<name>A0ABV2CT39_9RHOO</name>
<organism evidence="1 2">
    <name type="scientific">Uliginosibacterium paludis</name>
    <dbReference type="NCBI Taxonomy" id="1615952"/>
    <lineage>
        <taxon>Bacteria</taxon>
        <taxon>Pseudomonadati</taxon>
        <taxon>Pseudomonadota</taxon>
        <taxon>Betaproteobacteria</taxon>
        <taxon>Rhodocyclales</taxon>
        <taxon>Zoogloeaceae</taxon>
        <taxon>Uliginosibacterium</taxon>
    </lineage>
</organism>
<dbReference type="RefSeq" id="WP_345924770.1">
    <property type="nucleotide sequence ID" value="NZ_JBDIVF010000002.1"/>
</dbReference>
<dbReference type="EMBL" id="JBEWLZ010000008">
    <property type="protein sequence ID" value="MET1490932.1"/>
    <property type="molecule type" value="Genomic_DNA"/>
</dbReference>
<gene>
    <name evidence="1" type="ORF">ABVT11_13930</name>
</gene>
<reference evidence="1 2" key="1">
    <citation type="submission" date="2024-07" db="EMBL/GenBank/DDBJ databases">
        <title>Uliginosibacterium paludis KCTC:42655.</title>
        <authorList>
            <person name="Kim M.K."/>
        </authorList>
    </citation>
    <scope>NUCLEOTIDE SEQUENCE [LARGE SCALE GENOMIC DNA]</scope>
    <source>
        <strain evidence="1 2">KCTC 42655</strain>
    </source>
</reference>
<protein>
    <submittedName>
        <fullName evidence="1">Uncharacterized protein</fullName>
    </submittedName>
</protein>
<evidence type="ECO:0000313" key="1">
    <source>
        <dbReference type="EMBL" id="MET1490932.1"/>
    </source>
</evidence>
<evidence type="ECO:0000313" key="2">
    <source>
        <dbReference type="Proteomes" id="UP001548590"/>
    </source>
</evidence>
<dbReference type="Proteomes" id="UP001548590">
    <property type="component" value="Unassembled WGS sequence"/>
</dbReference>